<organism evidence="19">
    <name type="scientific">Nipah virus</name>
    <dbReference type="NCBI Taxonomy" id="3052225"/>
    <lineage>
        <taxon>Viruses</taxon>
        <taxon>Riboviria</taxon>
        <taxon>Orthornavirae</taxon>
        <taxon>Negarnaviricota</taxon>
        <taxon>Haploviricotina</taxon>
        <taxon>Monjiviricetes</taxon>
        <taxon>Mononegavirales</taxon>
        <taxon>Paramyxoviridae</taxon>
        <taxon>Orthoparamyxovirinae</taxon>
        <taxon>Henipavirus</taxon>
    </lineage>
</organism>
<evidence type="ECO:0000256" key="8">
    <source>
        <dbReference type="ARBA" id="ARBA00022729"/>
    </source>
</evidence>
<evidence type="ECO:0000313" key="19">
    <source>
        <dbReference type="EMBL" id="AWT50993.1"/>
    </source>
</evidence>
<comment type="similarity">
    <text evidence="1 18">Belongs to the paramyxoviruses fusion glycoprotein family.</text>
</comment>
<reference evidence="20" key="2">
    <citation type="journal article" date="2019" name="Emerg. Infect. Dis.">
        <title>Complete genome sequence of Nipah virus from patient sample of Kerala outbreak 2018.</title>
        <authorList>
            <person name="Yadav P.D."/>
        </authorList>
    </citation>
    <scope>NUCLEOTIDE SEQUENCE</scope>
    <source>
        <strain evidence="22">MCL-18-H-1088</strain>
        <strain evidence="20">MCL-18-H-1197</strain>
        <strain evidence="21">MCL-18-H-1209</strain>
    </source>
</reference>
<dbReference type="EMBL" id="MH523641">
    <property type="protein sequence ID" value="QBQ56713.1"/>
    <property type="molecule type" value="Viral_cRNA"/>
</dbReference>
<keyword evidence="10" id="KW-1043">Host membrane</keyword>
<evidence type="ECO:0000256" key="17">
    <source>
        <dbReference type="ARBA" id="ARBA00023296"/>
    </source>
</evidence>
<dbReference type="GO" id="GO:0055036">
    <property type="term" value="C:virion membrane"/>
    <property type="evidence" value="ECO:0007669"/>
    <property type="project" value="UniProtKB-SubCell"/>
</dbReference>
<evidence type="ECO:0000313" key="22">
    <source>
        <dbReference type="EMBL" id="QBQ56722.1"/>
    </source>
</evidence>
<keyword evidence="7 18" id="KW-0812">Transmembrane</keyword>
<reference evidence="23" key="3">
    <citation type="submission" date="2019-10" db="EMBL/GenBank/DDBJ databases">
        <authorList>
            <person name="Yadav P."/>
        </authorList>
    </citation>
    <scope>NUCLEOTIDE SEQUENCE</scope>
    <source>
        <strain evidence="24">MCL-19-BAT-572-10</strain>
        <strain evidence="28">MCL-19-BAT-572-5</strain>
        <strain evidence="26">MCL-19-BAT-572-7</strain>
        <strain evidence="25">MCL-19-BAT-572-9</strain>
        <strain evidence="27">MCL-19-BAT-574-7</strain>
        <strain evidence="23">MCL-19-BAT-574-8</strain>
    </source>
</reference>
<evidence type="ECO:0000313" key="21">
    <source>
        <dbReference type="EMBL" id="QBQ56713.1"/>
    </source>
</evidence>
<dbReference type="EMBL" id="MN549411">
    <property type="protein sequence ID" value="QKV44085.1"/>
    <property type="molecule type" value="Viral_cRNA"/>
</dbReference>
<dbReference type="Pfam" id="PF00523">
    <property type="entry name" value="Fusion_gly"/>
    <property type="match status" value="1"/>
</dbReference>
<evidence type="ECO:0000313" key="20">
    <source>
        <dbReference type="EMBL" id="QBQ56704.1"/>
    </source>
</evidence>
<dbReference type="GO" id="GO:0019031">
    <property type="term" value="C:viral envelope"/>
    <property type="evidence" value="ECO:0007669"/>
    <property type="project" value="UniProtKB-KW"/>
</dbReference>
<comment type="subcellular location">
    <subcellularLocation>
        <location evidence="18">Virion membrane</location>
        <topology evidence="18">Single-pass type I membrane protein</topology>
    </subcellularLocation>
    <subcellularLocation>
        <location evidence="18">Host cell membrane</location>
        <topology evidence="18">Single-pass membrane protein</topology>
    </subcellularLocation>
</comment>
<feature type="transmembrane region" description="Helical" evidence="18">
    <location>
        <begin position="495"/>
        <end position="518"/>
    </location>
</feature>
<keyword evidence="14 18" id="KW-0472">Membrane</keyword>
<dbReference type="InterPro" id="IPR000776">
    <property type="entry name" value="Fusion_F0_Paramyxovir"/>
</dbReference>
<dbReference type="SMR" id="A0A3G1QY51"/>
<organismHost>
    <name type="scientific">Cynopterus brachyotis</name>
    <name type="common">Lesser short-nosed fruit bat</name>
    <name type="synonym">Pachysoma brachyotis</name>
    <dbReference type="NCBI Taxonomy" id="58060"/>
</organismHost>
<evidence type="ECO:0000256" key="12">
    <source>
        <dbReference type="ARBA" id="ARBA00022989"/>
    </source>
</evidence>
<evidence type="ECO:0000256" key="3">
    <source>
        <dbReference type="ARBA" id="ARBA00022506"/>
    </source>
</evidence>
<dbReference type="EMBL" id="MH396625">
    <property type="protein sequence ID" value="AWT50993.1"/>
    <property type="molecule type" value="Viral_cRNA"/>
</dbReference>
<dbReference type="GO" id="GO:0019064">
    <property type="term" value="P:fusion of virus membrane with host plasma membrane"/>
    <property type="evidence" value="ECO:0007669"/>
    <property type="project" value="UniProtKB-KW"/>
</dbReference>
<evidence type="ECO:0000256" key="13">
    <source>
        <dbReference type="ARBA" id="ARBA00023054"/>
    </source>
</evidence>
<evidence type="ECO:0000256" key="4">
    <source>
        <dbReference type="ARBA" id="ARBA00022511"/>
    </source>
</evidence>
<organismHost>
    <name type="scientific">Pteropus hypomelanus</name>
    <name type="common">Island flying fox</name>
    <name type="synonym">Variable flying fox</name>
    <dbReference type="NCBI Taxonomy" id="9405"/>
</organismHost>
<keyword evidence="13" id="KW-0175">Coiled coil</keyword>
<evidence type="ECO:0000313" key="25">
    <source>
        <dbReference type="EMBL" id="QKV44040.1"/>
    </source>
</evidence>
<evidence type="ECO:0000313" key="24">
    <source>
        <dbReference type="EMBL" id="QKV44031.1"/>
    </source>
</evidence>
<accession>A0A3G1QY51</accession>
<evidence type="ECO:0000256" key="9">
    <source>
        <dbReference type="ARBA" id="ARBA00022844"/>
    </source>
</evidence>
<keyword evidence="8" id="KW-0732">Signal</keyword>
<dbReference type="SUPFAM" id="SSF58069">
    <property type="entry name" value="Virus ectodomain"/>
    <property type="match status" value="1"/>
</dbReference>
<dbReference type="EMBL" id="MN549410">
    <property type="protein sequence ID" value="QKV44076.1"/>
    <property type="molecule type" value="Viral_cRNA"/>
</dbReference>
<evidence type="ECO:0000256" key="15">
    <source>
        <dbReference type="ARBA" id="ARBA00023157"/>
    </source>
</evidence>
<evidence type="ECO:0000256" key="18">
    <source>
        <dbReference type="RuleBase" id="RU003705"/>
    </source>
</evidence>
<keyword evidence="16" id="KW-0325">Glycoprotein</keyword>
<keyword evidence="6" id="KW-1162">Viral penetration into host cytoplasm</keyword>
<evidence type="ECO:0000313" key="26">
    <source>
        <dbReference type="EMBL" id="QKV44067.1"/>
    </source>
</evidence>
<organismHost>
    <name type="scientific">Eonycteris spelaea</name>
    <name type="common">Lesser dawn bat</name>
    <name type="synonym">Macroglossus spelaeus</name>
    <dbReference type="NCBI Taxonomy" id="58065"/>
</organismHost>
<dbReference type="EMBL" id="MN549409">
    <property type="protein sequence ID" value="QKV44067.1"/>
    <property type="molecule type" value="Viral_cRNA"/>
</dbReference>
<evidence type="ECO:0000256" key="10">
    <source>
        <dbReference type="ARBA" id="ARBA00022870"/>
    </source>
</evidence>
<keyword evidence="15" id="KW-1015">Disulfide bond</keyword>
<keyword evidence="5" id="KW-1169">Fusion of virus membrane with host cell membrane</keyword>
<keyword evidence="12 18" id="KW-1133">Transmembrane helix</keyword>
<dbReference type="EMBL" id="MN549402">
    <property type="protein sequence ID" value="QKV44004.1"/>
    <property type="molecule type" value="Viral_cRNA"/>
</dbReference>
<organismHost>
    <name type="scientific">Homo sapiens</name>
    <name type="common">Human</name>
    <dbReference type="NCBI Taxonomy" id="9606"/>
</organismHost>
<evidence type="ECO:0000256" key="2">
    <source>
        <dbReference type="ARBA" id="ARBA00016586"/>
    </source>
</evidence>
<keyword evidence="9" id="KW-0946">Virion</keyword>
<keyword evidence="4" id="KW-1032">Host cell membrane</keyword>
<evidence type="ECO:0000256" key="16">
    <source>
        <dbReference type="ARBA" id="ARBA00023180"/>
    </source>
</evidence>
<dbReference type="EMBL" id="MN549406">
    <property type="protein sequence ID" value="QKV44040.1"/>
    <property type="molecule type" value="Viral_cRNA"/>
</dbReference>
<dbReference type="GO" id="GO:0020002">
    <property type="term" value="C:host cell plasma membrane"/>
    <property type="evidence" value="ECO:0007669"/>
    <property type="project" value="UniProtKB-SubCell"/>
</dbReference>
<proteinExistence type="inferred from homology"/>
<keyword evidence="3" id="KW-1168">Fusion of virus membrane with host membrane</keyword>
<dbReference type="SUPFAM" id="SSF69922">
    <property type="entry name" value="Head and neck region of the ectodomain of NDV fusion glycoprotein"/>
    <property type="match status" value="1"/>
</dbReference>
<dbReference type="Gene3D" id="1.10.287.2480">
    <property type="match status" value="1"/>
</dbReference>
<evidence type="ECO:0000256" key="11">
    <source>
        <dbReference type="ARBA" id="ARBA00022879"/>
    </source>
</evidence>
<protein>
    <recommendedName>
        <fullName evidence="2 18">Fusion glycoprotein F0</fullName>
    </recommendedName>
</protein>
<evidence type="ECO:0000256" key="5">
    <source>
        <dbReference type="ARBA" id="ARBA00022521"/>
    </source>
</evidence>
<keyword evidence="17" id="KW-1160">Virus entry into host cell</keyword>
<comment type="subunit">
    <text evidence="18">Homotrimer of disulfide-linked F1-F2.</text>
</comment>
<dbReference type="Gene3D" id="2.60.40.1690">
    <property type="entry name" value="Head and neck region of the ectodomain of NDV fusion glycoprotein"/>
    <property type="match status" value="1"/>
</dbReference>
<gene>
    <name evidence="19" type="primary">F</name>
</gene>
<organismHost>
    <name type="scientific">Scotophilus kuhlii</name>
    <name type="common">Lesser asiatic yellow bat</name>
    <dbReference type="NCBI Taxonomy" id="153297"/>
</organismHost>
<evidence type="ECO:0000313" key="23">
    <source>
        <dbReference type="EMBL" id="QKV44004.1"/>
    </source>
</evidence>
<organismHost>
    <name type="scientific">Pteropus vampyrus</name>
    <name type="common">Large flying fox</name>
    <dbReference type="NCBI Taxonomy" id="132908"/>
</organismHost>
<reference evidence="19" key="1">
    <citation type="submission" date="2018-05" db="EMBL/GenBank/DDBJ databases">
        <title>Complete genome sequence of Nipah virus from patient sample of Kerala outbreak 2018.</title>
        <authorList>
            <person name="Yadav P.D."/>
        </authorList>
    </citation>
    <scope>NUCLEOTIDE SEQUENCE</scope>
    <source>
        <strain evidence="19">MCL-18-H-1088</strain>
    </source>
</reference>
<dbReference type="Gene3D" id="1.10.287.770">
    <property type="entry name" value="YojJ-like"/>
    <property type="match status" value="1"/>
</dbReference>
<evidence type="ECO:0000256" key="6">
    <source>
        <dbReference type="ARBA" id="ARBA00022595"/>
    </source>
</evidence>
<evidence type="ECO:0000313" key="28">
    <source>
        <dbReference type="EMBL" id="QKV44085.1"/>
    </source>
</evidence>
<evidence type="ECO:0000256" key="7">
    <source>
        <dbReference type="ARBA" id="ARBA00022692"/>
    </source>
</evidence>
<dbReference type="EMBL" id="MN549405">
    <property type="protein sequence ID" value="QKV44031.1"/>
    <property type="molecule type" value="Viral_cRNA"/>
</dbReference>
<name>A0A3G1QY51_NIPAV</name>
<organismHost>
    <name type="scientific">Sus scrofa</name>
    <name type="common">Pig</name>
    <dbReference type="NCBI Taxonomy" id="9823"/>
</organismHost>
<evidence type="ECO:0000256" key="1">
    <source>
        <dbReference type="ARBA" id="ARBA00008211"/>
    </source>
</evidence>
<dbReference type="Gene3D" id="6.10.10.110">
    <property type="match status" value="1"/>
</dbReference>
<dbReference type="EMBL" id="MH523642">
    <property type="protein sequence ID" value="QBQ56722.1"/>
    <property type="molecule type" value="Viral_cRNA"/>
</dbReference>
<evidence type="ECO:0000313" key="27">
    <source>
        <dbReference type="EMBL" id="QKV44076.1"/>
    </source>
</evidence>
<dbReference type="GO" id="GO:0046718">
    <property type="term" value="P:symbiont entry into host cell"/>
    <property type="evidence" value="ECO:0007669"/>
    <property type="project" value="UniProtKB-KW"/>
</dbReference>
<dbReference type="Gene3D" id="2.40.490.10">
    <property type="entry name" value="Newcastle disease virus like domain"/>
    <property type="match status" value="1"/>
</dbReference>
<keyword evidence="11 18" id="KW-0261">Viral envelope protein</keyword>
<sequence length="546" mass="60281">MAVILNKRYYSNLLLLILMISECSVGILHYEKLSKIGLVKGITRKYKIKSNPLTKDIVIKMIPNVSNMSQCTGSVMENYKTRLNGILTPIKGALEIYKNNTHDLVGDVRLAGVIMAGVAIGIATAAQITAGVALYEAMKNADNINKLKSSIESTNEAVVKLQETAEKTVYVLTALQDYINTNLVPTIDKISCKQTELSLDLALSKYLSDLLFVFGPNLQDPVSNSMTIQAISQAFGGNYETLLRTLGYATEDFDDLLESDSITGQIIYVDLSGYYIIVRVYFPILTEIQQAYIQELLPVSFNNDNSEWISIVPNFILVRNTLISNIEIGFCLITKRSVICNQDYATPMTNNMRECLTGSTEKCPRELVVSSHVPRFALSNGVLFANCISVTCQCQTTGRAISQSGEQTLLMIDNTTCPTAVLGNVIISLGKYLGSVNYNSEGIAIGPPVFTDKVDISSQISSMNQSLQQSKDYIKEAQRLLDTVNPSLISMLSMIILYVLSIASLCIGLITFISFIIVEKKRNTYSRLEDRRVRPTSSGDLYYIGT</sequence>
<evidence type="ECO:0000256" key="14">
    <source>
        <dbReference type="ARBA" id="ARBA00023136"/>
    </source>
</evidence>
<dbReference type="EMBL" id="MH523640">
    <property type="protein sequence ID" value="QBQ56704.1"/>
    <property type="molecule type" value="Viral_cRNA"/>
</dbReference>